<dbReference type="AlphaFoldDB" id="A0A4R0QSQ3"/>
<dbReference type="InterPro" id="IPR020471">
    <property type="entry name" value="AKR"/>
</dbReference>
<name>A0A4R0QSQ3_9BIFI</name>
<dbReference type="RefSeq" id="WP_131283559.1">
    <property type="nucleotide sequence ID" value="NZ_RXLP01000015.1"/>
</dbReference>
<dbReference type="FunFam" id="3.20.20.100:FF:000002">
    <property type="entry name" value="2,5-diketo-D-gluconic acid reductase A"/>
    <property type="match status" value="1"/>
</dbReference>
<evidence type="ECO:0000256" key="4">
    <source>
        <dbReference type="PIRSR" id="PIRSR000097-1"/>
    </source>
</evidence>
<dbReference type="PANTHER" id="PTHR43827">
    <property type="entry name" value="2,5-DIKETO-D-GLUCONIC ACID REDUCTASE"/>
    <property type="match status" value="1"/>
</dbReference>
<evidence type="ECO:0000256" key="2">
    <source>
        <dbReference type="ARBA" id="ARBA00022857"/>
    </source>
</evidence>
<keyword evidence="3" id="KW-0560">Oxidoreductase</keyword>
<evidence type="ECO:0000256" key="5">
    <source>
        <dbReference type="PIRSR" id="PIRSR000097-2"/>
    </source>
</evidence>
<dbReference type="InterPro" id="IPR036812">
    <property type="entry name" value="NAD(P)_OxRdtase_dom_sf"/>
</dbReference>
<accession>A0A4R0QSQ3</accession>
<dbReference type="CDD" id="cd19071">
    <property type="entry name" value="AKR_AKR1-5-like"/>
    <property type="match status" value="1"/>
</dbReference>
<dbReference type="PIRSF" id="PIRSF000097">
    <property type="entry name" value="AKR"/>
    <property type="match status" value="1"/>
</dbReference>
<protein>
    <submittedName>
        <fullName evidence="8">Aldo/keto reductase</fullName>
    </submittedName>
</protein>
<sequence>MIEALNVTLNDGNTIPQIGVGVLRIDDADVTRVVEDAIEVGYRHIDTAAGYGNEEGVGTGLVQAGYASGENRRKIWLTTKLRDSEQGYDSVLRAFDRQIALLKTEYVDMYMIHWPTPFDWRSDSVWKAFSQLRDSGVVKTLGVCNFMPTDLDRLYAQVGEYPAVNQIELHPTFQQREVVDYCKRHDIAVQAYSPMARGADLTAGGQTLRDIALKHNATIAQVILAWHLHKGTIIIPKSVHKERLAENLASSNLFLNDEEIAFIDSLDTPNRAGHDPATFSYS</sequence>
<gene>
    <name evidence="8" type="ORF">EJ419_03215</name>
</gene>
<dbReference type="PROSITE" id="PS00062">
    <property type="entry name" value="ALDOKETO_REDUCTASE_2"/>
    <property type="match status" value="1"/>
</dbReference>
<reference evidence="8 9" key="1">
    <citation type="submission" date="2018-12" db="EMBL/GenBank/DDBJ databases">
        <title>Alloscrdovia theropitheci sp. nov: a novel taxon from the feces of the bleeding-herat monkey (Theropithecus geleda).</title>
        <authorList>
            <person name="Modesto M."/>
        </authorList>
    </citation>
    <scope>NUCLEOTIDE SEQUENCE [LARGE SCALE GENOMIC DNA]</scope>
    <source>
        <strain evidence="8 9">GLDI4/2</strain>
    </source>
</reference>
<evidence type="ECO:0000256" key="1">
    <source>
        <dbReference type="ARBA" id="ARBA00007905"/>
    </source>
</evidence>
<dbReference type="OrthoDB" id="9804790at2"/>
<evidence type="ECO:0000256" key="6">
    <source>
        <dbReference type="PIRSR" id="PIRSR000097-3"/>
    </source>
</evidence>
<dbReference type="GO" id="GO:0016616">
    <property type="term" value="F:oxidoreductase activity, acting on the CH-OH group of donors, NAD or NADP as acceptor"/>
    <property type="evidence" value="ECO:0007669"/>
    <property type="project" value="UniProtKB-ARBA"/>
</dbReference>
<dbReference type="EMBL" id="RXLP01000015">
    <property type="protein sequence ID" value="TCD54498.1"/>
    <property type="molecule type" value="Genomic_DNA"/>
</dbReference>
<evidence type="ECO:0000256" key="3">
    <source>
        <dbReference type="ARBA" id="ARBA00023002"/>
    </source>
</evidence>
<comment type="similarity">
    <text evidence="1">Belongs to the aldo/keto reductase family.</text>
</comment>
<proteinExistence type="inferred from homology"/>
<dbReference type="Gene3D" id="3.20.20.100">
    <property type="entry name" value="NADP-dependent oxidoreductase domain"/>
    <property type="match status" value="1"/>
</dbReference>
<keyword evidence="9" id="KW-1185">Reference proteome</keyword>
<dbReference type="SUPFAM" id="SSF51430">
    <property type="entry name" value="NAD(P)-linked oxidoreductase"/>
    <property type="match status" value="1"/>
</dbReference>
<dbReference type="PANTHER" id="PTHR43827:SF3">
    <property type="entry name" value="NADP-DEPENDENT OXIDOREDUCTASE DOMAIN-CONTAINING PROTEIN"/>
    <property type="match status" value="1"/>
</dbReference>
<feature type="active site" description="Proton donor" evidence="4">
    <location>
        <position position="51"/>
    </location>
</feature>
<dbReference type="InterPro" id="IPR023210">
    <property type="entry name" value="NADP_OxRdtase_dom"/>
</dbReference>
<evidence type="ECO:0000313" key="8">
    <source>
        <dbReference type="EMBL" id="TCD54498.1"/>
    </source>
</evidence>
<feature type="binding site" evidence="5">
    <location>
        <position position="113"/>
    </location>
    <ligand>
        <name>substrate</name>
    </ligand>
</feature>
<dbReference type="PRINTS" id="PR00069">
    <property type="entry name" value="ALDKETRDTASE"/>
</dbReference>
<keyword evidence="2" id="KW-0521">NADP</keyword>
<evidence type="ECO:0000313" key="9">
    <source>
        <dbReference type="Proteomes" id="UP000291289"/>
    </source>
</evidence>
<dbReference type="PROSITE" id="PS00798">
    <property type="entry name" value="ALDOKETO_REDUCTASE_1"/>
    <property type="match status" value="1"/>
</dbReference>
<organism evidence="8 9">
    <name type="scientific">Alloscardovia theropitheci</name>
    <dbReference type="NCBI Taxonomy" id="2496842"/>
    <lineage>
        <taxon>Bacteria</taxon>
        <taxon>Bacillati</taxon>
        <taxon>Actinomycetota</taxon>
        <taxon>Actinomycetes</taxon>
        <taxon>Bifidobacteriales</taxon>
        <taxon>Bifidobacteriaceae</taxon>
        <taxon>Alloscardovia</taxon>
    </lineage>
</organism>
<feature type="site" description="Lowers pKa of active site Tyr" evidence="6">
    <location>
        <position position="80"/>
    </location>
</feature>
<dbReference type="Proteomes" id="UP000291289">
    <property type="component" value="Unassembled WGS sequence"/>
</dbReference>
<comment type="caution">
    <text evidence="8">The sequence shown here is derived from an EMBL/GenBank/DDBJ whole genome shotgun (WGS) entry which is preliminary data.</text>
</comment>
<dbReference type="Pfam" id="PF00248">
    <property type="entry name" value="Aldo_ket_red"/>
    <property type="match status" value="1"/>
</dbReference>
<feature type="domain" description="NADP-dependent oxidoreductase" evidence="7">
    <location>
        <begin position="23"/>
        <end position="267"/>
    </location>
</feature>
<evidence type="ECO:0000259" key="7">
    <source>
        <dbReference type="Pfam" id="PF00248"/>
    </source>
</evidence>
<dbReference type="InterPro" id="IPR018170">
    <property type="entry name" value="Aldo/ket_reductase_CS"/>
</dbReference>